<dbReference type="RefSeq" id="WP_268267297.1">
    <property type="nucleotide sequence ID" value="NZ_JALQCW010000114.1"/>
</dbReference>
<dbReference type="Gene3D" id="3.90.1590.10">
    <property type="entry name" value="glutathione-dependent formaldehyde- activating enzyme (gfa)"/>
    <property type="match status" value="1"/>
</dbReference>
<dbReference type="PANTHER" id="PTHR33337:SF40">
    <property type="entry name" value="CENP-V_GFA DOMAIN-CONTAINING PROTEIN-RELATED"/>
    <property type="match status" value="1"/>
</dbReference>
<evidence type="ECO:0000256" key="3">
    <source>
        <dbReference type="ARBA" id="ARBA00022833"/>
    </source>
</evidence>
<dbReference type="PANTHER" id="PTHR33337">
    <property type="entry name" value="GFA DOMAIN-CONTAINING PROTEIN"/>
    <property type="match status" value="1"/>
</dbReference>
<dbReference type="InterPro" id="IPR011057">
    <property type="entry name" value="Mss4-like_sf"/>
</dbReference>
<organism evidence="6 7">
    <name type="scientific">Pseudomonas morbosilactucae</name>
    <dbReference type="NCBI Taxonomy" id="2938197"/>
    <lineage>
        <taxon>Bacteria</taxon>
        <taxon>Pseudomonadati</taxon>
        <taxon>Pseudomonadota</taxon>
        <taxon>Gammaproteobacteria</taxon>
        <taxon>Pseudomonadales</taxon>
        <taxon>Pseudomonadaceae</taxon>
        <taxon>Pseudomonas</taxon>
    </lineage>
</organism>
<keyword evidence="4" id="KW-0456">Lyase</keyword>
<gene>
    <name evidence="6" type="ORF">M1B34_32285</name>
</gene>
<evidence type="ECO:0000313" key="6">
    <source>
        <dbReference type="EMBL" id="MCK9802209.1"/>
    </source>
</evidence>
<dbReference type="Proteomes" id="UP001155059">
    <property type="component" value="Unassembled WGS sequence"/>
</dbReference>
<feature type="domain" description="CENP-V/GFA" evidence="5">
    <location>
        <begin position="4"/>
        <end position="119"/>
    </location>
</feature>
<evidence type="ECO:0000256" key="1">
    <source>
        <dbReference type="ARBA" id="ARBA00005495"/>
    </source>
</evidence>
<proteinExistence type="inferred from homology"/>
<keyword evidence="2" id="KW-0479">Metal-binding</keyword>
<dbReference type="PROSITE" id="PS51891">
    <property type="entry name" value="CENP_V_GFA"/>
    <property type="match status" value="1"/>
</dbReference>
<dbReference type="GO" id="GO:0016846">
    <property type="term" value="F:carbon-sulfur lyase activity"/>
    <property type="evidence" value="ECO:0007669"/>
    <property type="project" value="InterPro"/>
</dbReference>
<comment type="similarity">
    <text evidence="1">Belongs to the Gfa family.</text>
</comment>
<sequence length="136" mass="15105">MKPLQGSCLCQAVRYEVDGLDMPIGHCHCRTCRKAHAAAFASTAGVMREHFRWLSGEEKLSSFESSPGKLRHFCSVCGSHLLAERPGQPHVILRVATLDDDPGSVPHVQIWTSHAVPWLAHEDVEMWPEWQPPATG</sequence>
<accession>A0A9X2CBB4</accession>
<dbReference type="InterPro" id="IPR006913">
    <property type="entry name" value="CENP-V/GFA"/>
</dbReference>
<evidence type="ECO:0000256" key="4">
    <source>
        <dbReference type="ARBA" id="ARBA00023239"/>
    </source>
</evidence>
<dbReference type="SUPFAM" id="SSF51316">
    <property type="entry name" value="Mss4-like"/>
    <property type="match status" value="1"/>
</dbReference>
<dbReference type="AlphaFoldDB" id="A0A9X2CBB4"/>
<dbReference type="EMBL" id="JALQCW010000114">
    <property type="protein sequence ID" value="MCK9802209.1"/>
    <property type="molecule type" value="Genomic_DNA"/>
</dbReference>
<evidence type="ECO:0000313" key="7">
    <source>
        <dbReference type="Proteomes" id="UP001155059"/>
    </source>
</evidence>
<evidence type="ECO:0000259" key="5">
    <source>
        <dbReference type="PROSITE" id="PS51891"/>
    </source>
</evidence>
<dbReference type="Pfam" id="PF04828">
    <property type="entry name" value="GFA"/>
    <property type="match status" value="1"/>
</dbReference>
<dbReference type="GO" id="GO:0046872">
    <property type="term" value="F:metal ion binding"/>
    <property type="evidence" value="ECO:0007669"/>
    <property type="project" value="UniProtKB-KW"/>
</dbReference>
<comment type="caution">
    <text evidence="6">The sequence shown here is derived from an EMBL/GenBank/DDBJ whole genome shotgun (WGS) entry which is preliminary data.</text>
</comment>
<keyword evidence="3" id="KW-0862">Zinc</keyword>
<protein>
    <submittedName>
        <fullName evidence="6">GFA family protein</fullName>
    </submittedName>
</protein>
<reference evidence="6 7" key="2">
    <citation type="journal article" date="2023" name="Plant Pathol.">
        <title>Dismantling and reorganizing Pseudomonas marginalis sensu#lato.</title>
        <authorList>
            <person name="Sawada H."/>
            <person name="Fujikawa T."/>
            <person name="Satou M."/>
        </authorList>
    </citation>
    <scope>NUCLEOTIDE SEQUENCE [LARGE SCALE GENOMIC DNA]</scope>
    <source>
        <strain evidence="6 7">MAFF 302030</strain>
    </source>
</reference>
<reference evidence="6 7" key="1">
    <citation type="journal article" date="2022" name="Int. J. Syst. Evol. Microbiol.">
        <title>Pseudomonas aegrilactucae sp. nov. and Pseudomonas morbosilactucae sp. nov., pathogens causing bacterial rot of lettuce in Japan.</title>
        <authorList>
            <person name="Sawada H."/>
            <person name="Fujikawa T."/>
            <person name="Satou M."/>
        </authorList>
    </citation>
    <scope>NUCLEOTIDE SEQUENCE [LARGE SCALE GENOMIC DNA]</scope>
    <source>
        <strain evidence="6 7">MAFF 302030</strain>
    </source>
</reference>
<evidence type="ECO:0000256" key="2">
    <source>
        <dbReference type="ARBA" id="ARBA00022723"/>
    </source>
</evidence>
<name>A0A9X2CBB4_9PSED</name>